<gene>
    <name evidence="3" type="ordered locus">REQ_02310</name>
</gene>
<proteinExistence type="predicted"/>
<keyword evidence="2" id="KW-0732">Signal</keyword>
<protein>
    <submittedName>
        <fullName evidence="3">Secreted protein</fullName>
    </submittedName>
</protein>
<evidence type="ECO:0000313" key="4">
    <source>
        <dbReference type="Proteomes" id="UP000006892"/>
    </source>
</evidence>
<reference evidence="3" key="1">
    <citation type="journal article" date="2010" name="PLoS Genet.">
        <title>The genome of a pathogenic rhodococcus: cooptive virulence underpinned by key gene acquisitions.</title>
        <authorList>
            <person name="Letek M."/>
            <person name="Gonzalez P."/>
            <person name="Macarthur I."/>
            <person name="Rodriguez H."/>
            <person name="Freeman T.C."/>
            <person name="Valero-Rello A."/>
            <person name="Blanco M."/>
            <person name="Buckley T."/>
            <person name="Cherevach I."/>
            <person name="Fahey R."/>
            <person name="Hapeshi A."/>
            <person name="Holdstock J."/>
            <person name="Leadon D."/>
            <person name="Navas J."/>
            <person name="Ocampo A."/>
            <person name="Quail M.A."/>
            <person name="Sanders M."/>
            <person name="Scortti M.M."/>
            <person name="Prescott J.F."/>
            <person name="Fogarty U."/>
            <person name="Meijer W.G."/>
            <person name="Parkhill J."/>
            <person name="Bentley S.D."/>
            <person name="Vazquez-Boland J.A."/>
        </authorList>
    </citation>
    <scope>NUCLEOTIDE SEQUENCE [LARGE SCALE GENOMIC DNA]</scope>
    <source>
        <strain evidence="3 4">103S</strain>
    </source>
</reference>
<evidence type="ECO:0000256" key="1">
    <source>
        <dbReference type="SAM" id="MobiDB-lite"/>
    </source>
</evidence>
<evidence type="ECO:0000256" key="2">
    <source>
        <dbReference type="SAM" id="SignalP"/>
    </source>
</evidence>
<feature type="region of interest" description="Disordered" evidence="1">
    <location>
        <begin position="69"/>
        <end position="98"/>
    </location>
</feature>
<evidence type="ECO:0000313" key="3">
    <source>
        <dbReference type="EMBL" id="CBH46380.1"/>
    </source>
</evidence>
<feature type="signal peptide" evidence="2">
    <location>
        <begin position="1"/>
        <end position="24"/>
    </location>
</feature>
<dbReference type="KEGG" id="req:REQ_02310"/>
<sequence length="117" mass="12294">MISRTVKTLAASLLVAGGVVGAQAAVAHAEIRTAPDGTQTTVCVYDGKDYSVGSKVYHPDGTYQTCKSDGTWQRVKPNTGQRHAGRPRPAPLGDVVQSETIRPTAVHCGGPDRECCS</sequence>
<dbReference type="EMBL" id="FN563149">
    <property type="protein sequence ID" value="CBH46380.1"/>
    <property type="molecule type" value="Genomic_DNA"/>
</dbReference>
<dbReference type="RefSeq" id="WP_013414536.1">
    <property type="nucleotide sequence ID" value="NC_014659.1"/>
</dbReference>
<dbReference type="AlphaFoldDB" id="A0A3S5Y1G3"/>
<accession>A0A3S5Y1G3</accession>
<name>A0A3S5Y1G3_RHOH1</name>
<organism evidence="3">
    <name type="scientific">Rhodococcus hoagii (strain 103S)</name>
    <name type="common">Rhodococcus equi</name>
    <dbReference type="NCBI Taxonomy" id="685727"/>
    <lineage>
        <taxon>Bacteria</taxon>
        <taxon>Bacillati</taxon>
        <taxon>Actinomycetota</taxon>
        <taxon>Actinomycetes</taxon>
        <taxon>Mycobacteriales</taxon>
        <taxon>Nocardiaceae</taxon>
        <taxon>Prescottella</taxon>
    </lineage>
</organism>
<feature type="compositionally biased region" description="Polar residues" evidence="1">
    <location>
        <begin position="69"/>
        <end position="81"/>
    </location>
</feature>
<feature type="chain" id="PRO_5018568595" evidence="2">
    <location>
        <begin position="25"/>
        <end position="117"/>
    </location>
</feature>
<dbReference type="Proteomes" id="UP001154400">
    <property type="component" value="Chromosome"/>
</dbReference>